<dbReference type="SUPFAM" id="SSF56601">
    <property type="entry name" value="beta-lactamase/transpeptidase-like"/>
    <property type="match status" value="1"/>
</dbReference>
<dbReference type="InterPro" id="IPR050491">
    <property type="entry name" value="AmpC-like"/>
</dbReference>
<evidence type="ECO:0000313" key="3">
    <source>
        <dbReference type="EMBL" id="OAQ64678.1"/>
    </source>
</evidence>
<dbReference type="GO" id="GO:0016787">
    <property type="term" value="F:hydrolase activity"/>
    <property type="evidence" value="ECO:0007669"/>
    <property type="project" value="UniProtKB-KW"/>
</dbReference>
<dbReference type="EMBL" id="LSBJ02000005">
    <property type="protein sequence ID" value="OAQ64678.1"/>
    <property type="molecule type" value="Genomic_DNA"/>
</dbReference>
<dbReference type="KEGG" id="pchm:VFPPC_05922"/>
<keyword evidence="4" id="KW-1185">Reference proteome</keyword>
<dbReference type="InterPro" id="IPR012338">
    <property type="entry name" value="Beta-lactam/transpept-like"/>
</dbReference>
<keyword evidence="3" id="KW-0378">Hydrolase</keyword>
<feature type="domain" description="Beta-lactamase-related" evidence="2">
    <location>
        <begin position="13"/>
        <end position="349"/>
    </location>
</feature>
<name>A0A179FH65_METCM</name>
<protein>
    <submittedName>
        <fullName evidence="3">D-stereospecific peptide hydrolase</fullName>
    </submittedName>
</protein>
<dbReference type="PANTHER" id="PTHR46825">
    <property type="entry name" value="D-ALANYL-D-ALANINE-CARBOXYPEPTIDASE/ENDOPEPTIDASE AMPH"/>
    <property type="match status" value="1"/>
</dbReference>
<dbReference type="PANTHER" id="PTHR46825:SF7">
    <property type="entry name" value="D-ALANYL-D-ALANINE CARBOXYPEPTIDASE"/>
    <property type="match status" value="1"/>
</dbReference>
<dbReference type="STRING" id="1380566.A0A179FH65"/>
<dbReference type="InterPro" id="IPR001466">
    <property type="entry name" value="Beta-lactam-related"/>
</dbReference>
<dbReference type="Pfam" id="PF00144">
    <property type="entry name" value="Beta-lactamase"/>
    <property type="match status" value="1"/>
</dbReference>
<dbReference type="Gene3D" id="3.40.710.10">
    <property type="entry name" value="DD-peptidase/beta-lactamase superfamily"/>
    <property type="match status" value="1"/>
</dbReference>
<proteinExistence type="inferred from homology"/>
<comment type="similarity">
    <text evidence="1">Belongs to the peptidase S12 family.</text>
</comment>
<evidence type="ECO:0000256" key="1">
    <source>
        <dbReference type="ARBA" id="ARBA00038215"/>
    </source>
</evidence>
<dbReference type="RefSeq" id="XP_018141992.1">
    <property type="nucleotide sequence ID" value="XM_018285037.1"/>
</dbReference>
<evidence type="ECO:0000313" key="4">
    <source>
        <dbReference type="Proteomes" id="UP000078397"/>
    </source>
</evidence>
<comment type="caution">
    <text evidence="3">The sequence shown here is derived from an EMBL/GenBank/DDBJ whole genome shotgun (WGS) entry which is preliminary data.</text>
</comment>
<dbReference type="GeneID" id="28849031"/>
<gene>
    <name evidence="3" type="ORF">VFPPC_05922</name>
</gene>
<sequence>MPSRDELLTKLKSILQDHITETSTPGLSAAILTPNACHTLTAGQSNLQTQQQIEPFHLFGIGSITKVFTAIVILQLCEEGKLRLSDAVAHHLSSETYAEIDDAADATISQLLGHEAGIDSWEDDPKWITHGRGQTLDPRHIWEKTEPLSYIRRPKRIAPKRGEWYYSNTNYTLLGLIIEKIAQNTAESEIRNRILTPLNLHDIYLEGFETARGALPSRHHWATDTFRSTAGICPSFSLIRDDLIDASTSNLSVEWTAGGMLSSATDLVRFGQALRDGKLLRPESLDVMKKWRTTAPGSEAGRGLFRTKFAGSGGSEYWDGHFGGVLGFTAGLWWAEDGDVVVAVFSNVGTMHAGSVAGSGAHVIMNTGFLGVARELAEVDGGDV</sequence>
<dbReference type="Proteomes" id="UP000078397">
    <property type="component" value="Unassembled WGS sequence"/>
</dbReference>
<organism evidence="3 4">
    <name type="scientific">Pochonia chlamydosporia 170</name>
    <dbReference type="NCBI Taxonomy" id="1380566"/>
    <lineage>
        <taxon>Eukaryota</taxon>
        <taxon>Fungi</taxon>
        <taxon>Dikarya</taxon>
        <taxon>Ascomycota</taxon>
        <taxon>Pezizomycotina</taxon>
        <taxon>Sordariomycetes</taxon>
        <taxon>Hypocreomycetidae</taxon>
        <taxon>Hypocreales</taxon>
        <taxon>Clavicipitaceae</taxon>
        <taxon>Pochonia</taxon>
    </lineage>
</organism>
<reference evidence="3 4" key="1">
    <citation type="journal article" date="2016" name="PLoS Pathog.">
        <title>Biosynthesis of antibiotic leucinostatins in bio-control fungus Purpureocillium lilacinum and their inhibition on phytophthora revealed by genome mining.</title>
        <authorList>
            <person name="Wang G."/>
            <person name="Liu Z."/>
            <person name="Lin R."/>
            <person name="Li E."/>
            <person name="Mao Z."/>
            <person name="Ling J."/>
            <person name="Yang Y."/>
            <person name="Yin W.B."/>
            <person name="Xie B."/>
        </authorList>
    </citation>
    <scope>NUCLEOTIDE SEQUENCE [LARGE SCALE GENOMIC DNA]</scope>
    <source>
        <strain evidence="3">170</strain>
    </source>
</reference>
<dbReference type="AlphaFoldDB" id="A0A179FH65"/>
<evidence type="ECO:0000259" key="2">
    <source>
        <dbReference type="Pfam" id="PF00144"/>
    </source>
</evidence>
<dbReference type="OrthoDB" id="10250282at2759"/>
<accession>A0A179FH65</accession>